<organism evidence="3 4">
    <name type="scientific">Cellulomonas edaphi</name>
    <dbReference type="NCBI Taxonomy" id="3053468"/>
    <lineage>
        <taxon>Bacteria</taxon>
        <taxon>Bacillati</taxon>
        <taxon>Actinomycetota</taxon>
        <taxon>Actinomycetes</taxon>
        <taxon>Micrococcales</taxon>
        <taxon>Cellulomonadaceae</taxon>
        <taxon>Cellulomonas</taxon>
    </lineage>
</organism>
<gene>
    <name evidence="3" type="ORF">QRT05_06015</name>
</gene>
<dbReference type="Gene3D" id="2.60.40.10">
    <property type="entry name" value="Immunoglobulins"/>
    <property type="match status" value="3"/>
</dbReference>
<dbReference type="EMBL" id="JAUCGR010000001">
    <property type="protein sequence ID" value="MDM7830881.1"/>
    <property type="molecule type" value="Genomic_DNA"/>
</dbReference>
<sequence length="1013" mass="103058">MHAPRTATGRRRAATVAASIVVALGATTLSAMPALADETTSVVSESLSSWYLGETRSAGHNVLVGAGLHVWTDPSDNGNQQSKAAAYRAISVPLADLGEPSIDFASYSGVRPSIQLGVDKDGNGTWDGYVVGEPWAYGDGNWWSSKSFGIASGAGYTSFGTLAQFSAANPDAVVTSFGYSLGSGVVGDAVISKISVANVDYTFRLPTTQPCTTTARALVSTEKSPRGWDFSQSGTGGSSTYVADGLRVATVAPQGSQSKAAGYVATSFALKDAGVPTMDYTSHSGERPGLQMTISLDGAWNGNLVYEPLFDRWWGTRAIPGVPAGPNPGYQKAFGTLDEILAGSQGHEIRVIAVGYSLGANAIGDATIHSITAGCTTYTFSAQKYPTAFEPITRADVATERNTRGWVAGGAGQVEYVDGGVKLSVPGDWAEAWIEHDYDGDLASLGDVVDFAASSEQFVGLHVLTAKGEITFEKDASYAGKWWSTSDFGVDSSWYPSFATLDDFVTANPGLQVSKVRLLYTNAVEASTVIASATFGGVTHAFTAAATSSISASAPAVRVGTAGELAVHVDGGASIPTGAVTVTGAWTASADLVAGRATLTVPSSLPAGSHVVTLSYTGDDATKPSTATMTVEVVKYVGLLAAVGGTVQQGDTFALPVVVMAPGAGSTAGHVTVTDGATVVGQGEIVDGQVTVPVSGLPLGTRTLDIAYAGNAQVAEATTTAQVVVTAKPVPPVVTYASYVFAPDATGSANKSGNLPVQVIVPGASAAGTVTVTEGARVLATATLTSGKASVTLPALTAGTHAVTVRFTPSTTSVAGSTTTAKLVVAKAAATIAATWPASATYGRSATVSVKVLAANGLKATGKVEIREGATVLKRVTLVNGAATAVLPKKLAAGSHRLTAVYLGTSQIASASASRTVKVAKAASKVTYVLGAQRSVLVKVSVAGVSETGTVRLVVDPVAKGAKTLTVAATLTGGRAKLVLPRIVPGAYKVSVTYLGTKDVRSSRSDVRTLNLR</sequence>
<keyword evidence="1" id="KW-0732">Signal</keyword>
<dbReference type="Proteomes" id="UP001321453">
    <property type="component" value="Unassembled WGS sequence"/>
</dbReference>
<feature type="chain" id="PRO_5046548713" evidence="1">
    <location>
        <begin position="37"/>
        <end position="1013"/>
    </location>
</feature>
<accession>A0ABT7S5J4</accession>
<keyword evidence="4" id="KW-1185">Reference proteome</keyword>
<dbReference type="Pfam" id="PF16640">
    <property type="entry name" value="Big_3_5"/>
    <property type="match status" value="2"/>
</dbReference>
<reference evidence="3 4" key="1">
    <citation type="submission" date="2023-06" db="EMBL/GenBank/DDBJ databases">
        <title>Cellulomonas sp. MW9 Whole genome sequence.</title>
        <authorList>
            <person name="Park S."/>
        </authorList>
    </citation>
    <scope>NUCLEOTIDE SEQUENCE [LARGE SCALE GENOMIC DNA]</scope>
    <source>
        <strain evidence="3 4">MW9</strain>
    </source>
</reference>
<feature type="signal peptide" evidence="1">
    <location>
        <begin position="1"/>
        <end position="36"/>
    </location>
</feature>
<name>A0ABT7S5J4_9CELL</name>
<proteinExistence type="predicted"/>
<evidence type="ECO:0000313" key="3">
    <source>
        <dbReference type="EMBL" id="MDM7830881.1"/>
    </source>
</evidence>
<evidence type="ECO:0000259" key="2">
    <source>
        <dbReference type="Pfam" id="PF16640"/>
    </source>
</evidence>
<evidence type="ECO:0000313" key="4">
    <source>
        <dbReference type="Proteomes" id="UP001321453"/>
    </source>
</evidence>
<evidence type="ECO:0000256" key="1">
    <source>
        <dbReference type="SAM" id="SignalP"/>
    </source>
</evidence>
<dbReference type="InterPro" id="IPR032109">
    <property type="entry name" value="Big_3_5"/>
</dbReference>
<comment type="caution">
    <text evidence="3">The sequence shown here is derived from an EMBL/GenBank/DDBJ whole genome shotgun (WGS) entry which is preliminary data.</text>
</comment>
<feature type="domain" description="Bacterial Ig-like" evidence="2">
    <location>
        <begin position="837"/>
        <end position="920"/>
    </location>
</feature>
<feature type="domain" description="Bacterial Ig-like" evidence="2">
    <location>
        <begin position="551"/>
        <end position="633"/>
    </location>
</feature>
<protein>
    <submittedName>
        <fullName evidence="3">Ig-like domain-containing protein</fullName>
    </submittedName>
</protein>
<dbReference type="RefSeq" id="WP_289446035.1">
    <property type="nucleotide sequence ID" value="NZ_JAUCGR010000001.1"/>
</dbReference>
<dbReference type="InterPro" id="IPR013783">
    <property type="entry name" value="Ig-like_fold"/>
</dbReference>